<organism evidence="1 2">
    <name type="scientific">Sphingomonas brevis</name>
    <dbReference type="NCBI Taxonomy" id="2908206"/>
    <lineage>
        <taxon>Bacteria</taxon>
        <taxon>Pseudomonadati</taxon>
        <taxon>Pseudomonadota</taxon>
        <taxon>Alphaproteobacteria</taxon>
        <taxon>Sphingomonadales</taxon>
        <taxon>Sphingomonadaceae</taxon>
        <taxon>Sphingomonas</taxon>
    </lineage>
</organism>
<reference evidence="1" key="1">
    <citation type="submission" date="2022-05" db="EMBL/GenBank/DDBJ databases">
        <authorList>
            <person name="Jo J.-H."/>
            <person name="Im W.-T."/>
        </authorList>
    </citation>
    <scope>NUCLEOTIDE SEQUENCE</scope>
    <source>
        <strain evidence="1">RB56-2</strain>
    </source>
</reference>
<evidence type="ECO:0000313" key="1">
    <source>
        <dbReference type="EMBL" id="MCL6740669.1"/>
    </source>
</evidence>
<keyword evidence="2" id="KW-1185">Reference proteome</keyword>
<comment type="caution">
    <text evidence="1">The sequence shown here is derived from an EMBL/GenBank/DDBJ whole genome shotgun (WGS) entry which is preliminary data.</text>
</comment>
<evidence type="ECO:0000313" key="2">
    <source>
        <dbReference type="Proteomes" id="UP001165383"/>
    </source>
</evidence>
<dbReference type="Proteomes" id="UP001165383">
    <property type="component" value="Unassembled WGS sequence"/>
</dbReference>
<accession>A0ABT0S948</accession>
<dbReference type="RefSeq" id="WP_249915090.1">
    <property type="nucleotide sequence ID" value="NZ_JAMGBB010000001.1"/>
</dbReference>
<sequence>MRTHVRFFLVLSLLGSSCDQPDPEQRNSLVGTYLTPTSERLRQETVQIDLSQYHDDTGIDENLLVELRPDNTVLVSRARRYPIREQRKVETQALRKFRLTNATAADVRSKLARLRPQHLTADMAGSLPTGCQYICDGAAEFTIAYWDKEQRFGVFELQHGCTSANVPVVRKLVKNVLSQMNIAPAEFGFSIKG</sequence>
<proteinExistence type="predicted"/>
<gene>
    <name evidence="1" type="ORF">LZ518_05925</name>
</gene>
<dbReference type="EMBL" id="JAMGBB010000001">
    <property type="protein sequence ID" value="MCL6740669.1"/>
    <property type="molecule type" value="Genomic_DNA"/>
</dbReference>
<protein>
    <submittedName>
        <fullName evidence="1">Uncharacterized protein</fullName>
    </submittedName>
</protein>
<name>A0ABT0S948_9SPHN</name>
<dbReference type="PROSITE" id="PS51257">
    <property type="entry name" value="PROKAR_LIPOPROTEIN"/>
    <property type="match status" value="1"/>
</dbReference>